<evidence type="ECO:0000256" key="10">
    <source>
        <dbReference type="ARBA" id="ARBA00023204"/>
    </source>
</evidence>
<evidence type="ECO:0000256" key="9">
    <source>
        <dbReference type="ARBA" id="ARBA00023163"/>
    </source>
</evidence>
<dbReference type="PANTHER" id="PTHR33516">
    <property type="entry name" value="LEXA REPRESSOR"/>
    <property type="match status" value="1"/>
</dbReference>
<dbReference type="PANTHER" id="PTHR33516:SF2">
    <property type="entry name" value="LEXA REPRESSOR-RELATED"/>
    <property type="match status" value="1"/>
</dbReference>
<dbReference type="GO" id="GO:0006260">
    <property type="term" value="P:DNA replication"/>
    <property type="evidence" value="ECO:0007669"/>
    <property type="project" value="UniProtKB-KW"/>
</dbReference>
<keyword evidence="5 12" id="KW-0378">Hydrolase</keyword>
<comment type="caution">
    <text evidence="15">The sequence shown here is derived from an EMBL/GenBank/DDBJ whole genome shotgun (WGS) entry which is preliminary data.</text>
</comment>
<comment type="similarity">
    <text evidence="1 12">Belongs to the peptidase S24 family.</text>
</comment>
<evidence type="ECO:0000256" key="1">
    <source>
        <dbReference type="ARBA" id="ARBA00007484"/>
    </source>
</evidence>
<dbReference type="InterPro" id="IPR015927">
    <property type="entry name" value="Peptidase_S24_S26A/B/C"/>
</dbReference>
<dbReference type="InterPro" id="IPR036388">
    <property type="entry name" value="WH-like_DNA-bd_sf"/>
</dbReference>
<dbReference type="PRINTS" id="PR00726">
    <property type="entry name" value="LEXASERPTASE"/>
</dbReference>
<evidence type="ECO:0000256" key="2">
    <source>
        <dbReference type="ARBA" id="ARBA00022491"/>
    </source>
</evidence>
<evidence type="ECO:0000256" key="5">
    <source>
        <dbReference type="ARBA" id="ARBA00022801"/>
    </source>
</evidence>
<dbReference type="GO" id="GO:0009432">
    <property type="term" value="P:SOS response"/>
    <property type="evidence" value="ECO:0007669"/>
    <property type="project" value="UniProtKB-KW"/>
</dbReference>
<evidence type="ECO:0000256" key="8">
    <source>
        <dbReference type="ARBA" id="ARBA00023125"/>
    </source>
</evidence>
<dbReference type="AlphaFoldDB" id="A0A2M7S844"/>
<keyword evidence="7" id="KW-0805">Transcription regulation</keyword>
<evidence type="ECO:0000313" key="16">
    <source>
        <dbReference type="Proteomes" id="UP000229307"/>
    </source>
</evidence>
<proteinExistence type="inferred from homology"/>
<dbReference type="InterPro" id="IPR006200">
    <property type="entry name" value="LexA"/>
</dbReference>
<keyword evidence="9" id="KW-0804">Transcription</keyword>
<feature type="domain" description="Peptidase S24/S26A/S26B/S26C" evidence="13">
    <location>
        <begin position="82"/>
        <end position="198"/>
    </location>
</feature>
<keyword evidence="4" id="KW-0227">DNA damage</keyword>
<evidence type="ECO:0000259" key="14">
    <source>
        <dbReference type="Pfam" id="PF01726"/>
    </source>
</evidence>
<keyword evidence="3" id="KW-0235">DNA replication</keyword>
<dbReference type="Pfam" id="PF00717">
    <property type="entry name" value="Peptidase_S24"/>
    <property type="match status" value="1"/>
</dbReference>
<protein>
    <recommendedName>
        <fullName evidence="17">Repressor LexA</fullName>
    </recommendedName>
</protein>
<sequence>MGELLTAKQKELWEIIKDFIKQNKVPPTYEQLRDALKVKSLATVAARLKMLVRKGFIQVMPGVARGIKLLKTSEDQVLIRKPLLGTSAAGPPVLAEENIEKEIEFDADAVNSIPDFFLKVKGDSMIGAGINDGNLIAVKQNVQPNNGDIVVYMVDNESTIKRFYQGKDCIILKATNDNYPNIIIKDTGDYSAVVGKVVGVLKNN</sequence>
<evidence type="ECO:0000256" key="4">
    <source>
        <dbReference type="ARBA" id="ARBA00022763"/>
    </source>
</evidence>
<dbReference type="Gene3D" id="2.10.109.10">
    <property type="entry name" value="Umud Fragment, subunit A"/>
    <property type="match status" value="1"/>
</dbReference>
<keyword evidence="11" id="KW-0742">SOS response</keyword>
<dbReference type="SUPFAM" id="SSF46785">
    <property type="entry name" value="Winged helix' DNA-binding domain"/>
    <property type="match status" value="1"/>
</dbReference>
<dbReference type="NCBIfam" id="TIGR00498">
    <property type="entry name" value="lexA"/>
    <property type="match status" value="1"/>
</dbReference>
<evidence type="ECO:0000256" key="12">
    <source>
        <dbReference type="RuleBase" id="RU003991"/>
    </source>
</evidence>
<keyword evidence="2" id="KW-0678">Repressor</keyword>
<evidence type="ECO:0008006" key="17">
    <source>
        <dbReference type="Google" id="ProtNLM"/>
    </source>
</evidence>
<evidence type="ECO:0000256" key="6">
    <source>
        <dbReference type="ARBA" id="ARBA00022813"/>
    </source>
</evidence>
<gene>
    <name evidence="15" type="ORF">COY52_09115</name>
</gene>
<dbReference type="GO" id="GO:0003677">
    <property type="term" value="F:DNA binding"/>
    <property type="evidence" value="ECO:0007669"/>
    <property type="project" value="UniProtKB-KW"/>
</dbReference>
<dbReference type="InterPro" id="IPR006199">
    <property type="entry name" value="LexA_DNA-bd_dom"/>
</dbReference>
<dbReference type="GO" id="GO:0006508">
    <property type="term" value="P:proteolysis"/>
    <property type="evidence" value="ECO:0007669"/>
    <property type="project" value="InterPro"/>
</dbReference>
<dbReference type="Gene3D" id="1.10.10.10">
    <property type="entry name" value="Winged helix-like DNA-binding domain superfamily/Winged helix DNA-binding domain"/>
    <property type="match status" value="1"/>
</dbReference>
<evidence type="ECO:0000259" key="13">
    <source>
        <dbReference type="Pfam" id="PF00717"/>
    </source>
</evidence>
<dbReference type="InterPro" id="IPR036286">
    <property type="entry name" value="LexA/Signal_pep-like_sf"/>
</dbReference>
<dbReference type="Pfam" id="PF01726">
    <property type="entry name" value="LexA_DNA_bind"/>
    <property type="match status" value="1"/>
</dbReference>
<dbReference type="GO" id="GO:0045892">
    <property type="term" value="P:negative regulation of DNA-templated transcription"/>
    <property type="evidence" value="ECO:0007669"/>
    <property type="project" value="InterPro"/>
</dbReference>
<dbReference type="SUPFAM" id="SSF51306">
    <property type="entry name" value="LexA/Signal peptidase"/>
    <property type="match status" value="1"/>
</dbReference>
<feature type="domain" description="LexA repressor DNA-binding" evidence="14">
    <location>
        <begin position="5"/>
        <end position="66"/>
    </location>
</feature>
<name>A0A2M7S844_9BACT</name>
<dbReference type="InterPro" id="IPR006197">
    <property type="entry name" value="Peptidase_S24_LexA"/>
</dbReference>
<evidence type="ECO:0000256" key="7">
    <source>
        <dbReference type="ARBA" id="ARBA00023015"/>
    </source>
</evidence>
<evidence type="ECO:0000256" key="11">
    <source>
        <dbReference type="ARBA" id="ARBA00023236"/>
    </source>
</evidence>
<accession>A0A2M7S844</accession>
<keyword evidence="8" id="KW-0238">DNA-binding</keyword>
<organism evidence="15 16">
    <name type="scientific">Candidatus Desantisbacteria bacterium CG_4_10_14_0_8_um_filter_48_22</name>
    <dbReference type="NCBI Taxonomy" id="1974543"/>
    <lineage>
        <taxon>Bacteria</taxon>
        <taxon>Candidatus Desantisiibacteriota</taxon>
    </lineage>
</organism>
<dbReference type="InterPro" id="IPR050077">
    <property type="entry name" value="LexA_repressor"/>
</dbReference>
<dbReference type="GO" id="GO:0006281">
    <property type="term" value="P:DNA repair"/>
    <property type="evidence" value="ECO:0007669"/>
    <property type="project" value="UniProtKB-KW"/>
</dbReference>
<dbReference type="InterPro" id="IPR036390">
    <property type="entry name" value="WH_DNA-bd_sf"/>
</dbReference>
<keyword evidence="6 12" id="KW-0068">Autocatalytic cleavage</keyword>
<dbReference type="CDD" id="cd06529">
    <property type="entry name" value="S24_LexA-like"/>
    <property type="match status" value="1"/>
</dbReference>
<keyword evidence="10" id="KW-0234">DNA repair</keyword>
<dbReference type="EMBL" id="PFMR01000242">
    <property type="protein sequence ID" value="PIZ15681.1"/>
    <property type="molecule type" value="Genomic_DNA"/>
</dbReference>
<dbReference type="InterPro" id="IPR039418">
    <property type="entry name" value="LexA-like"/>
</dbReference>
<evidence type="ECO:0000313" key="15">
    <source>
        <dbReference type="EMBL" id="PIZ15681.1"/>
    </source>
</evidence>
<evidence type="ECO:0000256" key="3">
    <source>
        <dbReference type="ARBA" id="ARBA00022705"/>
    </source>
</evidence>
<reference evidence="16" key="1">
    <citation type="submission" date="2017-09" db="EMBL/GenBank/DDBJ databases">
        <title>Depth-based differentiation of microbial function through sediment-hosted aquifers and enrichment of novel symbionts in the deep terrestrial subsurface.</title>
        <authorList>
            <person name="Probst A.J."/>
            <person name="Ladd B."/>
            <person name="Jarett J.K."/>
            <person name="Geller-Mcgrath D.E."/>
            <person name="Sieber C.M.K."/>
            <person name="Emerson J.B."/>
            <person name="Anantharaman K."/>
            <person name="Thomas B.C."/>
            <person name="Malmstrom R."/>
            <person name="Stieglmeier M."/>
            <person name="Klingl A."/>
            <person name="Woyke T."/>
            <person name="Ryan C.M."/>
            <person name="Banfield J.F."/>
        </authorList>
    </citation>
    <scope>NUCLEOTIDE SEQUENCE [LARGE SCALE GENOMIC DNA]</scope>
</reference>
<dbReference type="GO" id="GO:0004252">
    <property type="term" value="F:serine-type endopeptidase activity"/>
    <property type="evidence" value="ECO:0007669"/>
    <property type="project" value="InterPro"/>
</dbReference>
<dbReference type="Proteomes" id="UP000229307">
    <property type="component" value="Unassembled WGS sequence"/>
</dbReference>